<evidence type="ECO:0000313" key="3">
    <source>
        <dbReference type="Proteomes" id="UP000571554"/>
    </source>
</evidence>
<dbReference type="Pfam" id="PF01695">
    <property type="entry name" value="IstB_IS21"/>
    <property type="match status" value="1"/>
</dbReference>
<dbReference type="GO" id="GO:0005524">
    <property type="term" value="F:ATP binding"/>
    <property type="evidence" value="ECO:0007669"/>
    <property type="project" value="InterPro"/>
</dbReference>
<accession>A0A7W9WT21</accession>
<name>A0A7W9WT21_9BURK</name>
<dbReference type="EMBL" id="JACHBW010000014">
    <property type="protein sequence ID" value="MBB6104880.1"/>
    <property type="molecule type" value="Genomic_DNA"/>
</dbReference>
<dbReference type="Proteomes" id="UP000571554">
    <property type="component" value="Unassembled WGS sequence"/>
</dbReference>
<evidence type="ECO:0000313" key="2">
    <source>
        <dbReference type="EMBL" id="MBB6104880.1"/>
    </source>
</evidence>
<comment type="caution">
    <text evidence="2">The sequence shown here is derived from an EMBL/GenBank/DDBJ whole genome shotgun (WGS) entry which is preliminary data.</text>
</comment>
<feature type="domain" description="IstB-like ATP-binding" evidence="1">
    <location>
        <begin position="7"/>
        <end position="61"/>
    </location>
</feature>
<proteinExistence type="predicted"/>
<keyword evidence="3" id="KW-1185">Reference proteome</keyword>
<dbReference type="InterPro" id="IPR002611">
    <property type="entry name" value="IstB_ATP-bd"/>
</dbReference>
<reference evidence="2 3" key="1">
    <citation type="submission" date="2020-08" db="EMBL/GenBank/DDBJ databases">
        <title>Above-ground endophytic microbial communities from plants in different locations in the United States.</title>
        <authorList>
            <person name="Frank C."/>
        </authorList>
    </citation>
    <scope>NUCLEOTIDE SEQUENCE [LARGE SCALE GENOMIC DNA]</scope>
    <source>
        <strain evidence="2 3">WP4_2_2</strain>
    </source>
</reference>
<sequence>MPGKKYIVVGDKRYERGAIVLTSNLPFTQWATAFADDQTLTAPMLDRLLHHAHIVQITGES</sequence>
<protein>
    <submittedName>
        <fullName evidence="2">DNA replication protein DnaC</fullName>
    </submittedName>
</protein>
<dbReference type="Gene3D" id="3.40.50.300">
    <property type="entry name" value="P-loop containing nucleotide triphosphate hydrolases"/>
    <property type="match status" value="1"/>
</dbReference>
<organism evidence="2 3">
    <name type="scientific">Paraburkholderia bannensis</name>
    <dbReference type="NCBI Taxonomy" id="765414"/>
    <lineage>
        <taxon>Bacteria</taxon>
        <taxon>Pseudomonadati</taxon>
        <taxon>Pseudomonadota</taxon>
        <taxon>Betaproteobacteria</taxon>
        <taxon>Burkholderiales</taxon>
        <taxon>Burkholderiaceae</taxon>
        <taxon>Paraburkholderia</taxon>
    </lineage>
</organism>
<dbReference type="InterPro" id="IPR027417">
    <property type="entry name" value="P-loop_NTPase"/>
</dbReference>
<evidence type="ECO:0000259" key="1">
    <source>
        <dbReference type="Pfam" id="PF01695"/>
    </source>
</evidence>
<dbReference type="AlphaFoldDB" id="A0A7W9WT21"/>
<gene>
    <name evidence="2" type="ORF">F4827_004745</name>
</gene>